<dbReference type="HOGENOM" id="CLU_2359458_0_0_1"/>
<evidence type="ECO:0000313" key="2">
    <source>
        <dbReference type="Proteomes" id="UP000008177"/>
    </source>
</evidence>
<dbReference type="Proteomes" id="UP000008177">
    <property type="component" value="Unplaced contigs"/>
</dbReference>
<dbReference type="InParanoid" id="G2YAM9"/>
<evidence type="ECO:0000313" key="1">
    <source>
        <dbReference type="EMBL" id="CCD34270.1"/>
    </source>
</evidence>
<protein>
    <submittedName>
        <fullName evidence="1">Uncharacterized protein</fullName>
    </submittedName>
</protein>
<dbReference type="AlphaFoldDB" id="G2YAM9"/>
<dbReference type="EMBL" id="FQ790306">
    <property type="protein sequence ID" value="CCD34270.1"/>
    <property type="molecule type" value="Genomic_DNA"/>
</dbReference>
<reference evidence="2" key="1">
    <citation type="journal article" date="2011" name="PLoS Genet.">
        <title>Genomic analysis of the necrotrophic fungal pathogens Sclerotinia sclerotiorum and Botrytis cinerea.</title>
        <authorList>
            <person name="Amselem J."/>
            <person name="Cuomo C.A."/>
            <person name="van Kan J.A."/>
            <person name="Viaud M."/>
            <person name="Benito E.P."/>
            <person name="Couloux A."/>
            <person name="Coutinho P.M."/>
            <person name="de Vries R.P."/>
            <person name="Dyer P.S."/>
            <person name="Fillinger S."/>
            <person name="Fournier E."/>
            <person name="Gout L."/>
            <person name="Hahn M."/>
            <person name="Kohn L."/>
            <person name="Lapalu N."/>
            <person name="Plummer K.M."/>
            <person name="Pradier J.M."/>
            <person name="Quevillon E."/>
            <person name="Sharon A."/>
            <person name="Simon A."/>
            <person name="ten Have A."/>
            <person name="Tudzynski B."/>
            <person name="Tudzynski P."/>
            <person name="Wincker P."/>
            <person name="Andrew M."/>
            <person name="Anthouard V."/>
            <person name="Beever R.E."/>
            <person name="Beffa R."/>
            <person name="Benoit I."/>
            <person name="Bouzid O."/>
            <person name="Brault B."/>
            <person name="Chen Z."/>
            <person name="Choquer M."/>
            <person name="Collemare J."/>
            <person name="Cotton P."/>
            <person name="Danchin E.G."/>
            <person name="Da Silva C."/>
            <person name="Gautier A."/>
            <person name="Giraud C."/>
            <person name="Giraud T."/>
            <person name="Gonzalez C."/>
            <person name="Grossetete S."/>
            <person name="Guldener U."/>
            <person name="Henrissat B."/>
            <person name="Howlett B.J."/>
            <person name="Kodira C."/>
            <person name="Kretschmer M."/>
            <person name="Lappartient A."/>
            <person name="Leroch M."/>
            <person name="Levis C."/>
            <person name="Mauceli E."/>
            <person name="Neuveglise C."/>
            <person name="Oeser B."/>
            <person name="Pearson M."/>
            <person name="Poulain J."/>
            <person name="Poussereau N."/>
            <person name="Quesneville H."/>
            <person name="Rascle C."/>
            <person name="Schumacher J."/>
            <person name="Segurens B."/>
            <person name="Sexton A."/>
            <person name="Silva E."/>
            <person name="Sirven C."/>
            <person name="Soanes D.M."/>
            <person name="Talbot N.J."/>
            <person name="Templeton M."/>
            <person name="Yandava C."/>
            <person name="Yarden O."/>
            <person name="Zeng Q."/>
            <person name="Rollins J.A."/>
            <person name="Lebrun M.H."/>
            <person name="Dickman M."/>
        </authorList>
    </citation>
    <scope>NUCLEOTIDE SEQUENCE [LARGE SCALE GENOMIC DNA]</scope>
    <source>
        <strain evidence="2">T4</strain>
    </source>
</reference>
<gene>
    <name evidence="1" type="ORF">BofuT4_uP103640.1</name>
</gene>
<name>G2YAM9_BOTF4</name>
<proteinExistence type="predicted"/>
<organism evidence="1 2">
    <name type="scientific">Botryotinia fuckeliana (strain T4)</name>
    <name type="common">Noble rot fungus</name>
    <name type="synonym">Botrytis cinerea</name>
    <dbReference type="NCBI Taxonomy" id="999810"/>
    <lineage>
        <taxon>Eukaryota</taxon>
        <taxon>Fungi</taxon>
        <taxon>Dikarya</taxon>
        <taxon>Ascomycota</taxon>
        <taxon>Pezizomycotina</taxon>
        <taxon>Leotiomycetes</taxon>
        <taxon>Helotiales</taxon>
        <taxon>Sclerotiniaceae</taxon>
        <taxon>Botrytis</taxon>
    </lineage>
</organism>
<accession>G2YAM9</accession>
<sequence length="96" mass="10829">MSPNSFLEDIEVKILVAANLSGLPYKPYLRPTRSKHLTEELRLFFSENLVHFLDSGSSFHSFLTTAYTHSPAGSLLTSQIIKSVPQFRQNSTNTRT</sequence>